<accession>A0ABQ8JVW7</accession>
<evidence type="ECO:0000313" key="2">
    <source>
        <dbReference type="EMBL" id="KAH9426550.1"/>
    </source>
</evidence>
<protein>
    <submittedName>
        <fullName evidence="2">Uncharacterized protein</fullName>
    </submittedName>
</protein>
<dbReference type="EMBL" id="NJHN03000008">
    <property type="protein sequence ID" value="KAH9426550.1"/>
    <property type="molecule type" value="Genomic_DNA"/>
</dbReference>
<name>A0ABQ8JVW7_DERPT</name>
<feature type="compositionally biased region" description="Polar residues" evidence="1">
    <location>
        <begin position="1"/>
        <end position="20"/>
    </location>
</feature>
<reference evidence="2 3" key="1">
    <citation type="journal article" date="2018" name="J. Allergy Clin. Immunol.">
        <title>High-quality assembly of Dermatophagoides pteronyssinus genome and transcriptome reveals a wide range of novel allergens.</title>
        <authorList>
            <person name="Liu X.Y."/>
            <person name="Yang K.Y."/>
            <person name="Wang M.Q."/>
            <person name="Kwok J.S."/>
            <person name="Zeng X."/>
            <person name="Yang Z."/>
            <person name="Xiao X.J."/>
            <person name="Lau C.P."/>
            <person name="Li Y."/>
            <person name="Huang Z.M."/>
            <person name="Ba J.G."/>
            <person name="Yim A.K."/>
            <person name="Ouyang C.Y."/>
            <person name="Ngai S.M."/>
            <person name="Chan T.F."/>
            <person name="Leung E.L."/>
            <person name="Liu L."/>
            <person name="Liu Z.G."/>
            <person name="Tsui S.K."/>
        </authorList>
    </citation>
    <scope>NUCLEOTIDE SEQUENCE [LARGE SCALE GENOMIC DNA]</scope>
    <source>
        <strain evidence="2">Derp</strain>
    </source>
</reference>
<dbReference type="Proteomes" id="UP000887458">
    <property type="component" value="Unassembled WGS sequence"/>
</dbReference>
<organism evidence="2 3">
    <name type="scientific">Dermatophagoides pteronyssinus</name>
    <name type="common">European house dust mite</name>
    <dbReference type="NCBI Taxonomy" id="6956"/>
    <lineage>
        <taxon>Eukaryota</taxon>
        <taxon>Metazoa</taxon>
        <taxon>Ecdysozoa</taxon>
        <taxon>Arthropoda</taxon>
        <taxon>Chelicerata</taxon>
        <taxon>Arachnida</taxon>
        <taxon>Acari</taxon>
        <taxon>Acariformes</taxon>
        <taxon>Sarcoptiformes</taxon>
        <taxon>Astigmata</taxon>
        <taxon>Psoroptidia</taxon>
        <taxon>Analgoidea</taxon>
        <taxon>Pyroglyphidae</taxon>
        <taxon>Dermatophagoidinae</taxon>
        <taxon>Dermatophagoides</taxon>
    </lineage>
</organism>
<comment type="caution">
    <text evidence="2">The sequence shown here is derived from an EMBL/GenBank/DDBJ whole genome shotgun (WGS) entry which is preliminary data.</text>
</comment>
<keyword evidence="3" id="KW-1185">Reference proteome</keyword>
<feature type="region of interest" description="Disordered" evidence="1">
    <location>
        <begin position="1"/>
        <end position="21"/>
    </location>
</feature>
<reference evidence="2 3" key="2">
    <citation type="journal article" date="2022" name="Mol. Biol. Evol.">
        <title>Comparative Genomics Reveals Insights into the Divergent Evolution of Astigmatic Mites and Household Pest Adaptations.</title>
        <authorList>
            <person name="Xiong Q."/>
            <person name="Wan A.T."/>
            <person name="Liu X."/>
            <person name="Fung C.S."/>
            <person name="Xiao X."/>
            <person name="Malainual N."/>
            <person name="Hou J."/>
            <person name="Wang L."/>
            <person name="Wang M."/>
            <person name="Yang K.Y."/>
            <person name="Cui Y."/>
            <person name="Leung E.L."/>
            <person name="Nong W."/>
            <person name="Shin S.K."/>
            <person name="Au S.W."/>
            <person name="Jeong K.Y."/>
            <person name="Chew F.T."/>
            <person name="Hui J.H."/>
            <person name="Leung T.F."/>
            <person name="Tungtrongchitr A."/>
            <person name="Zhong N."/>
            <person name="Liu Z."/>
            <person name="Tsui S.K."/>
        </authorList>
    </citation>
    <scope>NUCLEOTIDE SEQUENCE [LARGE SCALE GENOMIC DNA]</scope>
    <source>
        <strain evidence="2">Derp</strain>
    </source>
</reference>
<evidence type="ECO:0000256" key="1">
    <source>
        <dbReference type="SAM" id="MobiDB-lite"/>
    </source>
</evidence>
<sequence>MNSIPKSNVNQPNEISSQPIMDSIEKMRVRIMKTVNMDYRFENLNHIHFNSYSKNYRIQSKIRHQPSQSIDRSNI</sequence>
<evidence type="ECO:0000313" key="3">
    <source>
        <dbReference type="Proteomes" id="UP000887458"/>
    </source>
</evidence>
<gene>
    <name evidence="2" type="ORF">DERP_002649</name>
</gene>
<proteinExistence type="predicted"/>